<keyword evidence="2 5" id="KW-0479">Metal-binding</keyword>
<dbReference type="PROSITE" id="PS51471">
    <property type="entry name" value="FE2OG_OXY"/>
    <property type="match status" value="1"/>
</dbReference>
<organism evidence="7 8">
    <name type="scientific">Hevea brasiliensis</name>
    <name type="common">Para rubber tree</name>
    <name type="synonym">Siphonia brasiliensis</name>
    <dbReference type="NCBI Taxonomy" id="3981"/>
    <lineage>
        <taxon>Eukaryota</taxon>
        <taxon>Viridiplantae</taxon>
        <taxon>Streptophyta</taxon>
        <taxon>Embryophyta</taxon>
        <taxon>Tracheophyta</taxon>
        <taxon>Spermatophyta</taxon>
        <taxon>Magnoliopsida</taxon>
        <taxon>eudicotyledons</taxon>
        <taxon>Gunneridae</taxon>
        <taxon>Pentapetalae</taxon>
        <taxon>rosids</taxon>
        <taxon>fabids</taxon>
        <taxon>Malpighiales</taxon>
        <taxon>Euphorbiaceae</taxon>
        <taxon>Crotonoideae</taxon>
        <taxon>Micrandreae</taxon>
        <taxon>Hevea</taxon>
    </lineage>
</organism>
<keyword evidence="3" id="KW-0847">Vitamin C</keyword>
<name>A0ABQ9L0Y2_HEVBR</name>
<evidence type="ECO:0000256" key="2">
    <source>
        <dbReference type="ARBA" id="ARBA00022723"/>
    </source>
</evidence>
<feature type="domain" description="Fe2OG dioxygenase" evidence="6">
    <location>
        <begin position="205"/>
        <end position="305"/>
    </location>
</feature>
<gene>
    <name evidence="7" type="ORF">P3X46_026698</name>
</gene>
<evidence type="ECO:0000313" key="8">
    <source>
        <dbReference type="Proteomes" id="UP001174677"/>
    </source>
</evidence>
<dbReference type="InterPro" id="IPR026992">
    <property type="entry name" value="DIOX_N"/>
</dbReference>
<dbReference type="SUPFAM" id="SSF51197">
    <property type="entry name" value="Clavaminate synthase-like"/>
    <property type="match status" value="1"/>
</dbReference>
<dbReference type="Pfam" id="PF03171">
    <property type="entry name" value="2OG-FeII_Oxy"/>
    <property type="match status" value="1"/>
</dbReference>
<keyword evidence="4 5" id="KW-0408">Iron</keyword>
<dbReference type="InterPro" id="IPR005123">
    <property type="entry name" value="Oxoglu/Fe-dep_dioxygenase_dom"/>
</dbReference>
<keyword evidence="8" id="KW-1185">Reference proteome</keyword>
<comment type="similarity">
    <text evidence="1 5">Belongs to the iron/ascorbate-dependent oxidoreductase family.</text>
</comment>
<evidence type="ECO:0000256" key="3">
    <source>
        <dbReference type="ARBA" id="ARBA00022896"/>
    </source>
</evidence>
<proteinExistence type="inferred from homology"/>
<dbReference type="InterPro" id="IPR050295">
    <property type="entry name" value="Plant_2OG-oxidoreductases"/>
</dbReference>
<dbReference type="Pfam" id="PF14226">
    <property type="entry name" value="DIOX_N"/>
    <property type="match status" value="1"/>
</dbReference>
<dbReference type="Gene3D" id="2.60.120.330">
    <property type="entry name" value="B-lactam Antibiotic, Isopenicillin N Synthase, Chain"/>
    <property type="match status" value="1"/>
</dbReference>
<keyword evidence="5" id="KW-0560">Oxidoreductase</keyword>
<reference evidence="7 8" key="1">
    <citation type="journal article" date="2023" name="Plant Biotechnol. J.">
        <title>Chromosome-level wild Hevea brasiliensis genome provides new tools for genomic-assisted breeding and valuable loci to elevate rubber yield.</title>
        <authorList>
            <person name="Cheng H."/>
            <person name="Song X."/>
            <person name="Hu Y."/>
            <person name="Wu T."/>
            <person name="Yang Q."/>
            <person name="An Z."/>
            <person name="Feng S."/>
            <person name="Deng Z."/>
            <person name="Wu W."/>
            <person name="Zeng X."/>
            <person name="Tu M."/>
            <person name="Wang X."/>
            <person name="Huang H."/>
        </authorList>
    </citation>
    <scope>NUCLEOTIDE SEQUENCE [LARGE SCALE GENOMIC DNA]</scope>
    <source>
        <strain evidence="7">MT/VB/25A 57/8</strain>
    </source>
</reference>
<dbReference type="EMBL" id="JARPOI010000015">
    <property type="protein sequence ID" value="KAJ9153234.1"/>
    <property type="molecule type" value="Genomic_DNA"/>
</dbReference>
<evidence type="ECO:0000256" key="5">
    <source>
        <dbReference type="RuleBase" id="RU003682"/>
    </source>
</evidence>
<evidence type="ECO:0000256" key="4">
    <source>
        <dbReference type="ARBA" id="ARBA00023004"/>
    </source>
</evidence>
<comment type="caution">
    <text evidence="7">The sequence shown here is derived from an EMBL/GenBank/DDBJ whole genome shotgun (WGS) entry which is preliminary data.</text>
</comment>
<evidence type="ECO:0000313" key="7">
    <source>
        <dbReference type="EMBL" id="KAJ9153234.1"/>
    </source>
</evidence>
<evidence type="ECO:0000259" key="6">
    <source>
        <dbReference type="PROSITE" id="PS51471"/>
    </source>
</evidence>
<sequence length="362" mass="41192">MESKSMLGSTSLLVPSVKEIVKEQIVAIPPRYVCRDHDNSPVAKTNSLPQMPVIDLGKLFSQEFEDLELEKLDQACKEWGFFQLVNHGVSTELLEKVKLETQEFFNLPMEEKTKFWQKPGEVEGFGQHFVGSEEQKLEWADLFYIITLPTHRRKPHLFSNFPPAFRDALEAYSEELQKIAKKLFNLVAKAVGMKPDEMRDLTEEGWQAMRMNYYPPCPEPDLVIGLRPHSDATGLTIVLQLNEVEGLQIHKDGMWIPVKPIPNAFIINIGDMLEIVTNGIYRSIEHRATISSTKERLSIATFHNPKFDGELCAAPSLITPETPPVFKSISVADYFKGYLSRELHGKSFIDVLRIPNHQAKSN</sequence>
<accession>A0ABQ9L0Y2</accession>
<dbReference type="InterPro" id="IPR044861">
    <property type="entry name" value="IPNS-like_FE2OG_OXY"/>
</dbReference>
<dbReference type="Proteomes" id="UP001174677">
    <property type="component" value="Chromosome 15"/>
</dbReference>
<protein>
    <recommendedName>
        <fullName evidence="6">Fe2OG dioxygenase domain-containing protein</fullName>
    </recommendedName>
</protein>
<evidence type="ECO:0000256" key="1">
    <source>
        <dbReference type="ARBA" id="ARBA00008056"/>
    </source>
</evidence>
<dbReference type="InterPro" id="IPR027443">
    <property type="entry name" value="IPNS-like_sf"/>
</dbReference>
<dbReference type="PANTHER" id="PTHR47991">
    <property type="entry name" value="OXOGLUTARATE/IRON-DEPENDENT DIOXYGENASE"/>
    <property type="match status" value="1"/>
</dbReference>